<evidence type="ECO:0000256" key="3">
    <source>
        <dbReference type="ARBA" id="ARBA00022679"/>
    </source>
</evidence>
<evidence type="ECO:0000256" key="2">
    <source>
        <dbReference type="ARBA" id="ARBA00022490"/>
    </source>
</evidence>
<dbReference type="Proteomes" id="UP000617951">
    <property type="component" value="Unassembled WGS sequence"/>
</dbReference>
<accession>A0A926DJE2</accession>
<evidence type="ECO:0000256" key="1">
    <source>
        <dbReference type="ARBA" id="ARBA00004496"/>
    </source>
</evidence>
<dbReference type="FunFam" id="3.20.20.70:FF:000018">
    <property type="entry name" value="Probable transaldolase"/>
    <property type="match status" value="1"/>
</dbReference>
<dbReference type="InterPro" id="IPR001585">
    <property type="entry name" value="TAL/FSA"/>
</dbReference>
<gene>
    <name evidence="5" type="ORF">H8693_07905</name>
</gene>
<evidence type="ECO:0000313" key="6">
    <source>
        <dbReference type="Proteomes" id="UP000617951"/>
    </source>
</evidence>
<evidence type="ECO:0008006" key="7">
    <source>
        <dbReference type="Google" id="ProtNLM"/>
    </source>
</evidence>
<dbReference type="GO" id="GO:0005975">
    <property type="term" value="P:carbohydrate metabolic process"/>
    <property type="evidence" value="ECO:0007669"/>
    <property type="project" value="InterPro"/>
</dbReference>
<dbReference type="GO" id="GO:0016832">
    <property type="term" value="F:aldehyde-lyase activity"/>
    <property type="evidence" value="ECO:0007669"/>
    <property type="project" value="InterPro"/>
</dbReference>
<keyword evidence="2" id="KW-0963">Cytoplasm</keyword>
<protein>
    <recommendedName>
        <fullName evidence="7">Transaldolase</fullName>
    </recommendedName>
</protein>
<dbReference type="PROSITE" id="PS01054">
    <property type="entry name" value="TRANSALDOLASE_1"/>
    <property type="match status" value="1"/>
</dbReference>
<keyword evidence="4" id="KW-0704">Schiff base</keyword>
<dbReference type="CDD" id="cd00956">
    <property type="entry name" value="Transaldolase_FSA"/>
    <property type="match status" value="1"/>
</dbReference>
<dbReference type="Pfam" id="PF00923">
    <property type="entry name" value="TAL_FSA"/>
    <property type="match status" value="1"/>
</dbReference>
<dbReference type="Gene3D" id="3.20.20.70">
    <property type="entry name" value="Aldolase class I"/>
    <property type="match status" value="1"/>
</dbReference>
<dbReference type="RefSeq" id="WP_249280528.1">
    <property type="nucleotide sequence ID" value="NZ_JACRSS010000003.1"/>
</dbReference>
<reference evidence="5" key="1">
    <citation type="submission" date="2020-08" db="EMBL/GenBank/DDBJ databases">
        <title>Genome public.</title>
        <authorList>
            <person name="Liu C."/>
            <person name="Sun Q."/>
        </authorList>
    </citation>
    <scope>NUCLEOTIDE SEQUENCE</scope>
    <source>
        <strain evidence="5">NSJ-63</strain>
    </source>
</reference>
<sequence length="225" mass="24565">MRYMIDTANIEEIKDIIEFFPIEGVTTNPTLVSKEKMDFKTLVTGIRDVIGPDRVFFVQLRGDTAEEMIEEARALKKLIGDNYVAKIPMGRAGLKAVMTLSKEMPCCVTAICSRQQAMLAARAGASFVAPYVNRLDNIGAGGVEIACDIAGMLDHYGLPCEVVGASFKNVDQVQECAMGGCHVVTLKAEMFDMLAGHPLTDSGIAGFDKDWKAFYGENKILDLLK</sequence>
<dbReference type="PANTHER" id="PTHR10683">
    <property type="entry name" value="TRANSALDOLASE"/>
    <property type="match status" value="1"/>
</dbReference>
<keyword evidence="3" id="KW-0808">Transferase</keyword>
<evidence type="ECO:0000313" key="5">
    <source>
        <dbReference type="EMBL" id="MBC8538857.1"/>
    </source>
</evidence>
<dbReference type="GO" id="GO:0016740">
    <property type="term" value="F:transferase activity"/>
    <property type="evidence" value="ECO:0007669"/>
    <property type="project" value="UniProtKB-KW"/>
</dbReference>
<comment type="caution">
    <text evidence="5">The sequence shown here is derived from an EMBL/GenBank/DDBJ whole genome shotgun (WGS) entry which is preliminary data.</text>
</comment>
<evidence type="ECO:0000256" key="4">
    <source>
        <dbReference type="ARBA" id="ARBA00023270"/>
    </source>
</evidence>
<comment type="subcellular location">
    <subcellularLocation>
        <location evidence="1">Cytoplasm</location>
    </subcellularLocation>
</comment>
<dbReference type="InterPro" id="IPR018225">
    <property type="entry name" value="Transaldolase_AS"/>
</dbReference>
<dbReference type="PANTHER" id="PTHR10683:SF36">
    <property type="entry name" value="TRANSALDOLASE"/>
    <property type="match status" value="1"/>
</dbReference>
<dbReference type="GO" id="GO:0005737">
    <property type="term" value="C:cytoplasm"/>
    <property type="evidence" value="ECO:0007669"/>
    <property type="project" value="UniProtKB-SubCell"/>
</dbReference>
<name>A0A926DJE2_9FIRM</name>
<dbReference type="InterPro" id="IPR013785">
    <property type="entry name" value="Aldolase_TIM"/>
</dbReference>
<keyword evidence="6" id="KW-1185">Reference proteome</keyword>
<proteinExistence type="predicted"/>
<dbReference type="SUPFAM" id="SSF51569">
    <property type="entry name" value="Aldolase"/>
    <property type="match status" value="1"/>
</dbReference>
<dbReference type="EMBL" id="JACRSS010000003">
    <property type="protein sequence ID" value="MBC8538857.1"/>
    <property type="molecule type" value="Genomic_DNA"/>
</dbReference>
<dbReference type="AlphaFoldDB" id="A0A926DJE2"/>
<dbReference type="InterPro" id="IPR033919">
    <property type="entry name" value="TSA/FSA_arc/bac"/>
</dbReference>
<organism evidence="5 6">
    <name type="scientific">Guopingia tenuis</name>
    <dbReference type="NCBI Taxonomy" id="2763656"/>
    <lineage>
        <taxon>Bacteria</taxon>
        <taxon>Bacillati</taxon>
        <taxon>Bacillota</taxon>
        <taxon>Clostridia</taxon>
        <taxon>Christensenellales</taxon>
        <taxon>Christensenellaceae</taxon>
        <taxon>Guopingia</taxon>
    </lineage>
</organism>